<gene>
    <name evidence="1" type="ORF">ABID56_000774</name>
</gene>
<proteinExistence type="predicted"/>
<dbReference type="Proteomes" id="UP001549167">
    <property type="component" value="Unassembled WGS sequence"/>
</dbReference>
<evidence type="ECO:0000313" key="2">
    <source>
        <dbReference type="Proteomes" id="UP001549167"/>
    </source>
</evidence>
<evidence type="ECO:0008006" key="3">
    <source>
        <dbReference type="Google" id="ProtNLM"/>
    </source>
</evidence>
<evidence type="ECO:0000313" key="1">
    <source>
        <dbReference type="EMBL" id="MET3682693.1"/>
    </source>
</evidence>
<comment type="caution">
    <text evidence="1">The sequence shown here is derived from an EMBL/GenBank/DDBJ whole genome shotgun (WGS) entry which is preliminary data.</text>
</comment>
<dbReference type="EMBL" id="JBEPMX010000002">
    <property type="protein sequence ID" value="MET3682693.1"/>
    <property type="molecule type" value="Genomic_DNA"/>
</dbReference>
<sequence length="306" mass="36897">MAQLIKLQDYVSRYERDIFRYPGQFIRLKKENYDGIKQQWIRQREWDHIESDVDEDEEARQDKKDTFFKRLFKKHEDDEPFETIDHSVPKLPDNEDELKQDFLDRIFHFQLKWASSTLQEVSFLDRVFERDSRLKYFLTRFPDTFLLFYKPIFKLNKALLEGDIILVTPTSIVCIYWLDHEEEAVFEAVDQRKWIQRLDGKEESIVNPNTALKRMEGAVRSILNHHDIDYTIEKVVLAPNGRIQYHHLPYQTKYIDQSNYESWFSHHRSVTTPLKHQQLKAAGALLEHTQTTSIRRPEWEDVEDDF</sequence>
<keyword evidence="2" id="KW-1185">Reference proteome</keyword>
<accession>A0ABV2KSY1</accession>
<name>A0ABV2KSY1_9BACI</name>
<organism evidence="1 2">
    <name type="scientific">Alkalibacillus flavidus</name>
    <dbReference type="NCBI Taxonomy" id="546021"/>
    <lineage>
        <taxon>Bacteria</taxon>
        <taxon>Bacillati</taxon>
        <taxon>Bacillota</taxon>
        <taxon>Bacilli</taxon>
        <taxon>Bacillales</taxon>
        <taxon>Bacillaceae</taxon>
        <taxon>Alkalibacillus</taxon>
    </lineage>
</organism>
<protein>
    <recommendedName>
        <fullName evidence="3">NERD domain-containing protein</fullName>
    </recommendedName>
</protein>
<dbReference type="RefSeq" id="WP_354219305.1">
    <property type="nucleotide sequence ID" value="NZ_JBEPMX010000002.1"/>
</dbReference>
<reference evidence="1 2" key="1">
    <citation type="submission" date="2024-06" db="EMBL/GenBank/DDBJ databases">
        <title>Genomic Encyclopedia of Type Strains, Phase IV (KMG-IV): sequencing the most valuable type-strain genomes for metagenomic binning, comparative biology and taxonomic classification.</title>
        <authorList>
            <person name="Goeker M."/>
        </authorList>
    </citation>
    <scope>NUCLEOTIDE SEQUENCE [LARGE SCALE GENOMIC DNA]</scope>
    <source>
        <strain evidence="1 2">DSM 23520</strain>
    </source>
</reference>